<proteinExistence type="predicted"/>
<evidence type="ECO:0000313" key="2">
    <source>
        <dbReference type="EMBL" id="KAF2202864.1"/>
    </source>
</evidence>
<dbReference type="InterPro" id="IPR018712">
    <property type="entry name" value="Tle1-like_cat"/>
</dbReference>
<dbReference type="SUPFAM" id="SSF53474">
    <property type="entry name" value="alpha/beta-Hydrolases"/>
    <property type="match status" value="1"/>
</dbReference>
<accession>A0A9P4JTB0</accession>
<comment type="caution">
    <text evidence="2">The sequence shown here is derived from an EMBL/GenBank/DDBJ whole genome shotgun (WGS) entry which is preliminary data.</text>
</comment>
<organism evidence="2 3">
    <name type="scientific">Delitschia confertaspora ATCC 74209</name>
    <dbReference type="NCBI Taxonomy" id="1513339"/>
    <lineage>
        <taxon>Eukaryota</taxon>
        <taxon>Fungi</taxon>
        <taxon>Dikarya</taxon>
        <taxon>Ascomycota</taxon>
        <taxon>Pezizomycotina</taxon>
        <taxon>Dothideomycetes</taxon>
        <taxon>Pleosporomycetidae</taxon>
        <taxon>Pleosporales</taxon>
        <taxon>Delitschiaceae</taxon>
        <taxon>Delitschia</taxon>
    </lineage>
</organism>
<dbReference type="PANTHER" id="PTHR33840:SF16">
    <property type="entry name" value="DUF2235 DOMAIN-CONTAINING PROTEIN"/>
    <property type="match status" value="1"/>
</dbReference>
<name>A0A9P4JTB0_9PLEO</name>
<dbReference type="Proteomes" id="UP000799536">
    <property type="component" value="Unassembled WGS sequence"/>
</dbReference>
<reference evidence="2" key="1">
    <citation type="journal article" date="2020" name="Stud. Mycol.">
        <title>101 Dothideomycetes genomes: a test case for predicting lifestyles and emergence of pathogens.</title>
        <authorList>
            <person name="Haridas S."/>
            <person name="Albert R."/>
            <person name="Binder M."/>
            <person name="Bloem J."/>
            <person name="Labutti K."/>
            <person name="Salamov A."/>
            <person name="Andreopoulos B."/>
            <person name="Baker S."/>
            <person name="Barry K."/>
            <person name="Bills G."/>
            <person name="Bluhm B."/>
            <person name="Cannon C."/>
            <person name="Castanera R."/>
            <person name="Culley D."/>
            <person name="Daum C."/>
            <person name="Ezra D."/>
            <person name="Gonzalez J."/>
            <person name="Henrissat B."/>
            <person name="Kuo A."/>
            <person name="Liang C."/>
            <person name="Lipzen A."/>
            <person name="Lutzoni F."/>
            <person name="Magnuson J."/>
            <person name="Mondo S."/>
            <person name="Nolan M."/>
            <person name="Ohm R."/>
            <person name="Pangilinan J."/>
            <person name="Park H.-J."/>
            <person name="Ramirez L."/>
            <person name="Alfaro M."/>
            <person name="Sun H."/>
            <person name="Tritt A."/>
            <person name="Yoshinaga Y."/>
            <person name="Zwiers L.-H."/>
            <person name="Turgeon B."/>
            <person name="Goodwin S."/>
            <person name="Spatafora J."/>
            <person name="Crous P."/>
            <person name="Grigoriev I."/>
        </authorList>
    </citation>
    <scope>NUCLEOTIDE SEQUENCE</scope>
    <source>
        <strain evidence="2">ATCC 74209</strain>
    </source>
</reference>
<evidence type="ECO:0000313" key="3">
    <source>
        <dbReference type="Proteomes" id="UP000799536"/>
    </source>
</evidence>
<dbReference type="OrthoDB" id="3057168at2759"/>
<dbReference type="InterPro" id="IPR029058">
    <property type="entry name" value="AB_hydrolase_fold"/>
</dbReference>
<evidence type="ECO:0000259" key="1">
    <source>
        <dbReference type="Pfam" id="PF09994"/>
    </source>
</evidence>
<protein>
    <recommendedName>
        <fullName evidence="1">T6SS Phospholipase effector Tle1-like catalytic domain-containing protein</fullName>
    </recommendedName>
</protein>
<dbReference type="PANTHER" id="PTHR33840">
    <property type="match status" value="1"/>
</dbReference>
<dbReference type="AlphaFoldDB" id="A0A9P4JTB0"/>
<sequence length="565" mass="64746">MSNMSDPRRIVICCDGTWQSSVTWRENIPSNVTKLCRVIARDGTDPTDRNKVWQQIVYYDSGIGTGSLSWWEKVRQGGVGDGLTENVIEAYNFIVNNYKAGDEIFCFGFSRGAYTARAVAGLVSDFGVIKPQHMQLFPELYRAYKSPNCGDPLVNGQRTTFKMQDCQVWQSFVNQNMVQTNGNSEDSRLEVPNSNKVKIVGVWDTVGSLGVPDLKWKNNSNFREKYAFHNVKLSTNIEHAFHALALDERRKAFGPTLWYIPHKDIKEIKDEHKLPELKQVWFPGVHINIGGGSDDGLNSMKGDLEAMANISFAWMLQCISSYLTIDVQAYEKYMDYYFNWTKKIKYECTHHTTTVTEKAWSWVPYIPVINPGEDELKAPKQDKKHEHLDLERGWGLGPFVDSCNGLLYGYVGGVSRTPGECTIEKVQDDGKLKTTPITDLGVTHEYIHPVANYRQVWRENIKEPSTAPPKQLENFRRELSKGRYWWTKKTDGKVSLPEWMILGNGGYNFEREYYKRALAARLEDKDKELKKEGKSWSESDFLGKLDDDVNFKLVTEHKGCAFHYP</sequence>
<dbReference type="EMBL" id="ML993921">
    <property type="protein sequence ID" value="KAF2202864.1"/>
    <property type="molecule type" value="Genomic_DNA"/>
</dbReference>
<gene>
    <name evidence="2" type="ORF">GQ43DRAFT_479521</name>
</gene>
<dbReference type="Pfam" id="PF09994">
    <property type="entry name" value="T6SS_Tle1-like_cat"/>
    <property type="match status" value="1"/>
</dbReference>
<feature type="domain" description="T6SS Phospholipase effector Tle1-like catalytic" evidence="1">
    <location>
        <begin position="8"/>
        <end position="317"/>
    </location>
</feature>
<keyword evidence="3" id="KW-1185">Reference proteome</keyword>